<evidence type="ECO:0000256" key="5">
    <source>
        <dbReference type="ARBA" id="ARBA00022741"/>
    </source>
</evidence>
<name>A0A1E7YP54_9PROT</name>
<dbReference type="InterPro" id="IPR052117">
    <property type="entry name" value="Cas10/Csm1_subtype-III-A"/>
</dbReference>
<feature type="domain" description="GGDEF" evidence="13">
    <location>
        <begin position="664"/>
        <end position="808"/>
    </location>
</feature>
<dbReference type="InterPro" id="IPR013408">
    <property type="entry name" value="Cas10/Csm1"/>
</dbReference>
<keyword evidence="6" id="KW-0255">Endonuclease</keyword>
<gene>
    <name evidence="14" type="ORF">BAE27_05310</name>
</gene>
<evidence type="ECO:0000256" key="11">
    <source>
        <dbReference type="ARBA" id="ARBA00032922"/>
    </source>
</evidence>
<evidence type="ECO:0000256" key="10">
    <source>
        <dbReference type="ARBA" id="ARBA00023118"/>
    </source>
</evidence>
<keyword evidence="4" id="KW-0540">Nuclease</keyword>
<evidence type="ECO:0000256" key="8">
    <source>
        <dbReference type="ARBA" id="ARBA00022839"/>
    </source>
</evidence>
<evidence type="ECO:0000256" key="7">
    <source>
        <dbReference type="ARBA" id="ARBA00022801"/>
    </source>
</evidence>
<dbReference type="EMBL" id="LZYE01000130">
    <property type="protein sequence ID" value="OFC36784.1"/>
    <property type="molecule type" value="Genomic_DNA"/>
</dbReference>
<evidence type="ECO:0000256" key="3">
    <source>
        <dbReference type="ARBA" id="ARBA00022679"/>
    </source>
</evidence>
<evidence type="ECO:0000256" key="1">
    <source>
        <dbReference type="ARBA" id="ARBA00005700"/>
    </source>
</evidence>
<evidence type="ECO:0000313" key="15">
    <source>
        <dbReference type="Proteomes" id="UP000175616"/>
    </source>
</evidence>
<dbReference type="InterPro" id="IPR054767">
    <property type="entry name" value="Cas10-Cmr2_palm2"/>
</dbReference>
<dbReference type="CDD" id="cd09680">
    <property type="entry name" value="Cas10_III"/>
    <property type="match status" value="1"/>
</dbReference>
<dbReference type="PANTHER" id="PTHR36528">
    <property type="entry name" value="CRISPR SYSTEM SINGLE-STRAND-SPECIFIC DEOXYRIBONUCLEASE CAS10/CSM1 (SUBTYPE III-A)"/>
    <property type="match status" value="1"/>
</dbReference>
<dbReference type="PANTHER" id="PTHR36528:SF1">
    <property type="entry name" value="CRISPR SYSTEM SINGLE-STRAND-SPECIFIC DEOXYRIBONUCLEASE CAS10_CSM1 (SUBTYPE III-A)"/>
    <property type="match status" value="1"/>
</dbReference>
<keyword evidence="8" id="KW-0269">Exonuclease</keyword>
<dbReference type="AlphaFoldDB" id="A0A1E7YP54"/>
<keyword evidence="9" id="KW-0067">ATP-binding</keyword>
<feature type="compositionally biased region" description="Basic and acidic residues" evidence="12">
    <location>
        <begin position="1"/>
        <end position="10"/>
    </location>
</feature>
<proteinExistence type="inferred from homology"/>
<feature type="region of interest" description="Disordered" evidence="12">
    <location>
        <begin position="1"/>
        <end position="23"/>
    </location>
</feature>
<comment type="similarity">
    <text evidence="1">Belongs to the CRISPR-associated Cas10/Csm1 family.</text>
</comment>
<dbReference type="Gene3D" id="3.30.70.270">
    <property type="match status" value="1"/>
</dbReference>
<keyword evidence="10" id="KW-0051">Antiviral defense</keyword>
<dbReference type="InterPro" id="IPR000160">
    <property type="entry name" value="GGDEF_dom"/>
</dbReference>
<dbReference type="GO" id="GO:0016740">
    <property type="term" value="F:transferase activity"/>
    <property type="evidence" value="ECO:0007669"/>
    <property type="project" value="UniProtKB-KW"/>
</dbReference>
<accession>A0A1E7YP54</accession>
<evidence type="ECO:0000256" key="9">
    <source>
        <dbReference type="ARBA" id="ARBA00022840"/>
    </source>
</evidence>
<reference evidence="14 15" key="1">
    <citation type="submission" date="2016-06" db="EMBL/GenBank/DDBJ databases">
        <title>Gene turnover analysis identifies the evolutionary adaptation of the extremophile Acidithiobacillus caldus.</title>
        <authorList>
            <person name="Zhang X."/>
        </authorList>
    </citation>
    <scope>NUCLEOTIDE SEQUENCE [LARGE SCALE GENOMIC DNA]</scope>
    <source>
        <strain evidence="14 15">DX</strain>
    </source>
</reference>
<protein>
    <recommendedName>
        <fullName evidence="2">CRISPR system single-strand-specific deoxyribonuclease Cas10/Csm1 (subtype III-A)</fullName>
    </recommendedName>
    <alternativeName>
        <fullName evidence="11">Cyclic oligoadenylate synthase</fullName>
    </alternativeName>
</protein>
<dbReference type="Proteomes" id="UP000175616">
    <property type="component" value="Unassembled WGS sequence"/>
</dbReference>
<organism evidence="14 15">
    <name type="scientific">Acidithiobacillus caldus</name>
    <dbReference type="NCBI Taxonomy" id="33059"/>
    <lineage>
        <taxon>Bacteria</taxon>
        <taxon>Pseudomonadati</taxon>
        <taxon>Pseudomonadota</taxon>
        <taxon>Acidithiobacillia</taxon>
        <taxon>Acidithiobacillales</taxon>
        <taxon>Acidithiobacillaceae</taxon>
        <taxon>Acidithiobacillus</taxon>
    </lineage>
</organism>
<dbReference type="InterPro" id="IPR043128">
    <property type="entry name" value="Rev_trsase/Diguanyl_cyclase"/>
</dbReference>
<dbReference type="Pfam" id="PF18211">
    <property type="entry name" value="Csm1_B"/>
    <property type="match status" value="1"/>
</dbReference>
<dbReference type="Pfam" id="PF22335">
    <property type="entry name" value="Cas10-Cmr2_palm2"/>
    <property type="match status" value="1"/>
</dbReference>
<evidence type="ECO:0000256" key="6">
    <source>
        <dbReference type="ARBA" id="ARBA00022759"/>
    </source>
</evidence>
<evidence type="ECO:0000256" key="12">
    <source>
        <dbReference type="SAM" id="MobiDB-lite"/>
    </source>
</evidence>
<dbReference type="GO" id="GO:0004527">
    <property type="term" value="F:exonuclease activity"/>
    <property type="evidence" value="ECO:0007669"/>
    <property type="project" value="UniProtKB-KW"/>
</dbReference>
<keyword evidence="5" id="KW-0547">Nucleotide-binding</keyword>
<dbReference type="GO" id="GO:0004519">
    <property type="term" value="F:endonuclease activity"/>
    <property type="evidence" value="ECO:0007669"/>
    <property type="project" value="UniProtKB-KW"/>
</dbReference>
<dbReference type="InterPro" id="IPR041062">
    <property type="entry name" value="Csm1_B"/>
</dbReference>
<evidence type="ECO:0000259" key="13">
    <source>
        <dbReference type="PROSITE" id="PS50887"/>
    </source>
</evidence>
<evidence type="ECO:0000313" key="14">
    <source>
        <dbReference type="EMBL" id="OFC36784.1"/>
    </source>
</evidence>
<evidence type="ECO:0000256" key="4">
    <source>
        <dbReference type="ARBA" id="ARBA00022722"/>
    </source>
</evidence>
<keyword evidence="3" id="KW-0808">Transferase</keyword>
<sequence>MEPDAQEKKQYAPFPDHQGGPVNETPLLDASCRVALAAFLHDLGKFAERARIAEAFTKDADGNTRKALNEALYCPQFQGRVTHVHAAFTAIAMDLLEPHLPELVGMDMDPFAAWKRADTDDSLINAAAKHHRPETFLQWVVAMADRLASGFEREEFADYNAAEEEPKNHYRVRQSTLFAGIRLAESAHATQEWCYPLRPFSVAAMFPGPKDTLEPADQKAAQEAYRQLWEQFASALEAIPRKHRQHLPLWLDHFDTLWQTFAQAIPSATVGKVRPDVSLYDHSKTTAALAVALWRYHHDLGHEPDRVRESLRAAWDIQRQDGDGAQAWEEETFLLVQGDFFGIQNFLFAEGGEAARRAAKLLRGRSFYVALLTDLAALKVLDALQLPATSQIINAAGKFLIVAPNTPAVVEKLSELQRELDAWFLEHTLGQSNIGLAWTPACARDFRRQEGEQSPFRSLMDRLFATLEERKMQRFDLCGQAAPAPIFTDYLTRFAHGACAIDGRSPATRELAGEEGIWVSDLSHDQVSIGKYLTNKDRIVVTRQPLAAFGGTEGLLLPIFGWHLYFTGGEEETGKFGAAAQSGQVVRLWDFSLPEADPNQALWNGYARRYINAYIPRFGTPNELERQRYDTPDAQNPRAFQSFEDIARADQRWDPEKEEYVGIEALMTCKGDVDNLGQIFQRGLEQPTFAKMASLSRQMNAFFAVYLPYLCRTEFPQTYTVFAGGDDFFLIGPWRQSIRLARQMRERFSAYVAENPGIHFSAGMLMSKPGIPIRQMARQAESALDEAKHHHPKGHARPPKNQVTLWNTVISWDDLSRLMDRSERLGTLQEQYKLSGGYVYGLLSLVDMAAEEYRGGRPEAALWHSRFSYQTYRAVERAIENKGSLNDTLQKRKNAFAVLSSEIYEGMSHYRERYRIPIFYHLYQQRDA</sequence>
<dbReference type="NCBIfam" id="TIGR02578">
    <property type="entry name" value="cas_TM1811_Csm1"/>
    <property type="match status" value="1"/>
</dbReference>
<evidence type="ECO:0000256" key="2">
    <source>
        <dbReference type="ARBA" id="ARBA00014333"/>
    </source>
</evidence>
<comment type="caution">
    <text evidence="14">The sequence shown here is derived from an EMBL/GenBank/DDBJ whole genome shotgun (WGS) entry which is preliminary data.</text>
</comment>
<dbReference type="PROSITE" id="PS50887">
    <property type="entry name" value="GGDEF"/>
    <property type="match status" value="1"/>
</dbReference>
<dbReference type="GO" id="GO:0005524">
    <property type="term" value="F:ATP binding"/>
    <property type="evidence" value="ECO:0007669"/>
    <property type="project" value="UniProtKB-KW"/>
</dbReference>
<keyword evidence="7" id="KW-0378">Hydrolase</keyword>
<dbReference type="GO" id="GO:0051607">
    <property type="term" value="P:defense response to virus"/>
    <property type="evidence" value="ECO:0007669"/>
    <property type="project" value="UniProtKB-KW"/>
</dbReference>